<proteinExistence type="predicted"/>
<reference evidence="2" key="1">
    <citation type="submission" date="2022-08" db="UniProtKB">
        <authorList>
            <consortium name="EnsemblMetazoa"/>
        </authorList>
    </citation>
    <scope>IDENTIFICATION</scope>
    <source>
        <strain evidence="2">05x7-T-G4-1.051#20</strain>
    </source>
</reference>
<dbReference type="AlphaFoldDB" id="A0A8W8P1P1"/>
<dbReference type="EnsemblMetazoa" id="G8208.1">
    <property type="protein sequence ID" value="G8208.1:cds"/>
    <property type="gene ID" value="G8208"/>
</dbReference>
<feature type="signal peptide" evidence="1">
    <location>
        <begin position="1"/>
        <end position="23"/>
    </location>
</feature>
<feature type="chain" id="PRO_5036505333" evidence="1">
    <location>
        <begin position="24"/>
        <end position="78"/>
    </location>
</feature>
<protein>
    <submittedName>
        <fullName evidence="2">Uncharacterized protein</fullName>
    </submittedName>
</protein>
<accession>A0A8W8P1P1</accession>
<evidence type="ECO:0000256" key="1">
    <source>
        <dbReference type="SAM" id="SignalP"/>
    </source>
</evidence>
<keyword evidence="3" id="KW-1185">Reference proteome</keyword>
<evidence type="ECO:0000313" key="3">
    <source>
        <dbReference type="Proteomes" id="UP000005408"/>
    </source>
</evidence>
<sequence>MVNTKVVVLFGCMILCIIHYSTTSTPTSLCEGVCSSDDGCPNDWVCKIGLEDTLGKCCPSQKKGTIAKRGWWWRRRRG</sequence>
<dbReference type="Proteomes" id="UP000005408">
    <property type="component" value="Unassembled WGS sequence"/>
</dbReference>
<keyword evidence="1" id="KW-0732">Signal</keyword>
<name>A0A8W8P1P1_MAGGI</name>
<evidence type="ECO:0000313" key="2">
    <source>
        <dbReference type="EnsemblMetazoa" id="G8208.1:cds"/>
    </source>
</evidence>
<organism evidence="2 3">
    <name type="scientific">Magallana gigas</name>
    <name type="common">Pacific oyster</name>
    <name type="synonym">Crassostrea gigas</name>
    <dbReference type="NCBI Taxonomy" id="29159"/>
    <lineage>
        <taxon>Eukaryota</taxon>
        <taxon>Metazoa</taxon>
        <taxon>Spiralia</taxon>
        <taxon>Lophotrochozoa</taxon>
        <taxon>Mollusca</taxon>
        <taxon>Bivalvia</taxon>
        <taxon>Autobranchia</taxon>
        <taxon>Pteriomorphia</taxon>
        <taxon>Ostreida</taxon>
        <taxon>Ostreoidea</taxon>
        <taxon>Ostreidae</taxon>
        <taxon>Magallana</taxon>
    </lineage>
</organism>